<dbReference type="SUPFAM" id="SSF52540">
    <property type="entry name" value="P-loop containing nucleoside triphosphate hydrolases"/>
    <property type="match status" value="2"/>
</dbReference>
<reference evidence="7 8" key="1">
    <citation type="submission" date="2019-12" db="EMBL/GenBank/DDBJ databases">
        <title>Whole-genome sequencing of Allorhizobium vitis.</title>
        <authorList>
            <person name="Gan H.M."/>
            <person name="Szegedi E."/>
            <person name="Burr T."/>
            <person name="Savka M.A."/>
        </authorList>
    </citation>
    <scope>NUCLEOTIDE SEQUENCE [LARGE SCALE GENOMIC DNA]</scope>
    <source>
        <strain evidence="7 8">CG516</strain>
    </source>
</reference>
<dbReference type="Proteomes" id="UP000477951">
    <property type="component" value="Unassembled WGS sequence"/>
</dbReference>
<evidence type="ECO:0000313" key="7">
    <source>
        <dbReference type="EMBL" id="MUZ76085.1"/>
    </source>
</evidence>
<feature type="domain" description="Helicase C-terminal" evidence="6">
    <location>
        <begin position="452"/>
        <end position="617"/>
    </location>
</feature>
<dbReference type="InterPro" id="IPR049730">
    <property type="entry name" value="SNF2/RAD54-like_C"/>
</dbReference>
<dbReference type="SMART" id="SM00487">
    <property type="entry name" value="DEXDc"/>
    <property type="match status" value="1"/>
</dbReference>
<dbReference type="InterPro" id="IPR027417">
    <property type="entry name" value="P-loop_NTPase"/>
</dbReference>
<evidence type="ECO:0000256" key="3">
    <source>
        <dbReference type="ARBA" id="ARBA00022806"/>
    </source>
</evidence>
<dbReference type="AlphaFoldDB" id="A0A6L6VN26"/>
<dbReference type="Gene3D" id="3.40.50.10810">
    <property type="entry name" value="Tandem AAA-ATPase domain"/>
    <property type="match status" value="1"/>
</dbReference>
<dbReference type="InterPro" id="IPR014001">
    <property type="entry name" value="Helicase_ATP-bd"/>
</dbReference>
<keyword evidence="1" id="KW-0547">Nucleotide-binding</keyword>
<dbReference type="GO" id="GO:0005524">
    <property type="term" value="F:ATP binding"/>
    <property type="evidence" value="ECO:0007669"/>
    <property type="project" value="UniProtKB-KW"/>
</dbReference>
<dbReference type="CDD" id="cd18793">
    <property type="entry name" value="SF2_C_SNF"/>
    <property type="match status" value="1"/>
</dbReference>
<sequence>MSTAMNFSPGELVHARGREWIVLSSGDSLRIRPLTGSEHEAETVIPELEAEPIRYASFDAPEIGHVGGREAAQLMRDALRLSLRRGAGPFRGAGRINFEPRAYQLAPLMMALRQETARLLIADDVGVGKTIEAGLILREYIDRGEIDRFSILCPPHLVDQWTTELETKFAISVTAVTASAAARLERDLPNTISVFEAYPFTVVSLDFIKSQRRFNDFLRACPEMVVVDEAHAAVAGNKARHQRFELLQKLAADKSRHLLLLTATPHSGDEEAFHNLLGLLDADFARLRDASGDESRVLRERLAGYFIQRRRRDIDAWREPGLFPQREVTELKYRLSGDYERFYGAVLDYCAEVVAAEEGELRQRLAFWGTLALMRCVGSSPSAAARALRTRAVLDADEAEADLITARAIDDEDVSEDDLEPGAAIEDNRLLDLISQADTLAANPLRDPKFLILKLAIQSLVKDGFSPVVFCRFIATAEAVGTALATAFKDHTVEVVTGSLPPEEREDRVGALGEFEKRLLVATDCLSEGINLQGHFDAVVHYDLSWNPTRHQQREGRVDRFGQKRETVRTILIYGENNPVDGAVLDVILRKARAIEKQTGVRVPMPDEGGSLTKALMSAVLLRARERSQLSFDFDMTNTQEAQDIDIAWSNASEKERKSRTIFAQNSLKPEEVASEWEATQRALGGFAAAERFVSRAMMRLGAPLVPQPRGGFSAPLHLAPDALKERFQTEGLLDDSTSPKPLRIVFEARPRSGFLSVHRAHPLPGVLAESFLEKALDNRGLLDDPSTLPRCGVWESETVESVVTLLLLRIRHRIDSRGRLGPQFAMAEEAASIAFDALTGIRVSAGEEAFALLEAASANVPDRVRDAQLQRAKLQLTSLEPALKAYASERATALAADHSRVRQALGSRAGVRVEAVTPVDIIGLYVLMPRI</sequence>
<dbReference type="InterPro" id="IPR057342">
    <property type="entry name" value="DEXDc_RapA"/>
</dbReference>
<dbReference type="PROSITE" id="PS51194">
    <property type="entry name" value="HELICASE_CTER"/>
    <property type="match status" value="1"/>
</dbReference>
<accession>A0A6L6VN26</accession>
<keyword evidence="2" id="KW-0378">Hydrolase</keyword>
<dbReference type="InterPro" id="IPR038718">
    <property type="entry name" value="SNF2-like_sf"/>
</dbReference>
<dbReference type="Pfam" id="PF00176">
    <property type="entry name" value="SNF2-rel_dom"/>
    <property type="match status" value="1"/>
</dbReference>
<name>A0A6L6VN26_AGRVI</name>
<organism evidence="7 8">
    <name type="scientific">Agrobacterium vitis</name>
    <name type="common">Rhizobium vitis</name>
    <dbReference type="NCBI Taxonomy" id="373"/>
    <lineage>
        <taxon>Bacteria</taxon>
        <taxon>Pseudomonadati</taxon>
        <taxon>Pseudomonadota</taxon>
        <taxon>Alphaproteobacteria</taxon>
        <taxon>Hyphomicrobiales</taxon>
        <taxon>Rhizobiaceae</taxon>
        <taxon>Rhizobium/Agrobacterium group</taxon>
        <taxon>Agrobacterium</taxon>
    </lineage>
</organism>
<dbReference type="EMBL" id="WPHR01000047">
    <property type="protein sequence ID" value="MUZ76085.1"/>
    <property type="molecule type" value="Genomic_DNA"/>
</dbReference>
<dbReference type="InterPro" id="IPR001650">
    <property type="entry name" value="Helicase_C-like"/>
</dbReference>
<protein>
    <submittedName>
        <fullName evidence="7">Helicase SNF2</fullName>
    </submittedName>
</protein>
<proteinExistence type="predicted"/>
<dbReference type="SMART" id="SM00490">
    <property type="entry name" value="HELICc"/>
    <property type="match status" value="1"/>
</dbReference>
<dbReference type="PROSITE" id="PS51192">
    <property type="entry name" value="HELICASE_ATP_BIND_1"/>
    <property type="match status" value="1"/>
</dbReference>
<keyword evidence="3 7" id="KW-0347">Helicase</keyword>
<dbReference type="InterPro" id="IPR000330">
    <property type="entry name" value="SNF2_N"/>
</dbReference>
<gene>
    <name evidence="7" type="ORF">GOZ90_25915</name>
</gene>
<dbReference type="GO" id="GO:0016787">
    <property type="term" value="F:hydrolase activity"/>
    <property type="evidence" value="ECO:0007669"/>
    <property type="project" value="UniProtKB-KW"/>
</dbReference>
<dbReference type="Gene3D" id="3.40.50.300">
    <property type="entry name" value="P-loop containing nucleotide triphosphate hydrolases"/>
    <property type="match status" value="1"/>
</dbReference>
<dbReference type="PANTHER" id="PTHR45766:SF6">
    <property type="entry name" value="SWI_SNF-RELATED MATRIX-ASSOCIATED ACTIN-DEPENDENT REGULATOR OF CHROMATIN SUBFAMILY A-LIKE PROTEIN 1"/>
    <property type="match status" value="1"/>
</dbReference>
<evidence type="ECO:0000313" key="8">
    <source>
        <dbReference type="Proteomes" id="UP000477951"/>
    </source>
</evidence>
<feature type="domain" description="Helicase ATP-binding" evidence="5">
    <location>
        <begin position="110"/>
        <end position="283"/>
    </location>
</feature>
<evidence type="ECO:0000259" key="6">
    <source>
        <dbReference type="PROSITE" id="PS51194"/>
    </source>
</evidence>
<dbReference type="GO" id="GO:0004386">
    <property type="term" value="F:helicase activity"/>
    <property type="evidence" value="ECO:0007669"/>
    <property type="project" value="UniProtKB-KW"/>
</dbReference>
<dbReference type="PANTHER" id="PTHR45766">
    <property type="entry name" value="DNA ANNEALING HELICASE AND ENDONUCLEASE ZRANB3 FAMILY MEMBER"/>
    <property type="match status" value="1"/>
</dbReference>
<dbReference type="RefSeq" id="WP_156616556.1">
    <property type="nucleotide sequence ID" value="NZ_WPHR01000047.1"/>
</dbReference>
<evidence type="ECO:0000259" key="5">
    <source>
        <dbReference type="PROSITE" id="PS51192"/>
    </source>
</evidence>
<evidence type="ECO:0000256" key="4">
    <source>
        <dbReference type="ARBA" id="ARBA00022840"/>
    </source>
</evidence>
<evidence type="ECO:0000256" key="1">
    <source>
        <dbReference type="ARBA" id="ARBA00022741"/>
    </source>
</evidence>
<keyword evidence="4" id="KW-0067">ATP-binding</keyword>
<dbReference type="Pfam" id="PF00271">
    <property type="entry name" value="Helicase_C"/>
    <property type="match status" value="1"/>
</dbReference>
<comment type="caution">
    <text evidence="7">The sequence shown here is derived from an EMBL/GenBank/DDBJ whole genome shotgun (WGS) entry which is preliminary data.</text>
</comment>
<evidence type="ECO:0000256" key="2">
    <source>
        <dbReference type="ARBA" id="ARBA00022801"/>
    </source>
</evidence>
<dbReference type="CDD" id="cd18011">
    <property type="entry name" value="DEXDc_RapA"/>
    <property type="match status" value="1"/>
</dbReference>